<evidence type="ECO:0000259" key="1">
    <source>
        <dbReference type="PROSITE" id="PS50883"/>
    </source>
</evidence>
<evidence type="ECO:0000313" key="2">
    <source>
        <dbReference type="EMBL" id="NSL51620.1"/>
    </source>
</evidence>
<sequence length="238" mass="27722">MSTTLALEKLIEEDRFYHYSQALYNTKDWSKIGAEIYLRSEFGEADMIFRQAKIVNKLFELETKSISKVLQTFFNEEILITYFLFINIFPSTILHQSFPSFINKMSKQFNSKRQMIVFEIVNTDYVENFLLLKERINLLKDLGYLIAIDEIGKGWSSLDMIIELEPNFIKLDQFFSRNLSSSDKKQQMIKSLIQYAHHVGIKVILTGIEHETDLSIAKLLGVDICQGYLLAQPKPLLK</sequence>
<dbReference type="SMART" id="SM00052">
    <property type="entry name" value="EAL"/>
    <property type="match status" value="1"/>
</dbReference>
<feature type="domain" description="EAL" evidence="1">
    <location>
        <begin position="1"/>
        <end position="238"/>
    </location>
</feature>
<comment type="caution">
    <text evidence="2">The sequence shown here is derived from an EMBL/GenBank/DDBJ whole genome shotgun (WGS) entry which is preliminary data.</text>
</comment>
<dbReference type="CDD" id="cd01948">
    <property type="entry name" value="EAL"/>
    <property type="match status" value="1"/>
</dbReference>
<gene>
    <name evidence="2" type="ORF">HR057_07540</name>
</gene>
<proteinExistence type="predicted"/>
<dbReference type="Pfam" id="PF00563">
    <property type="entry name" value="EAL"/>
    <property type="match status" value="1"/>
</dbReference>
<dbReference type="EMBL" id="JABTTE010000008">
    <property type="protein sequence ID" value="NSL51620.1"/>
    <property type="molecule type" value="Genomic_DNA"/>
</dbReference>
<dbReference type="InterPro" id="IPR001633">
    <property type="entry name" value="EAL_dom"/>
</dbReference>
<dbReference type="SUPFAM" id="SSF141868">
    <property type="entry name" value="EAL domain-like"/>
    <property type="match status" value="1"/>
</dbReference>
<dbReference type="PANTHER" id="PTHR33121">
    <property type="entry name" value="CYCLIC DI-GMP PHOSPHODIESTERASE PDEF"/>
    <property type="match status" value="1"/>
</dbReference>
<name>A0A8J8GG00_9BACI</name>
<evidence type="ECO:0000313" key="3">
    <source>
        <dbReference type="Proteomes" id="UP000625804"/>
    </source>
</evidence>
<keyword evidence="3" id="KW-1185">Reference proteome</keyword>
<organism evidence="2 3">
    <name type="scientific">Calidifontibacillus erzurumensis</name>
    <dbReference type="NCBI Taxonomy" id="2741433"/>
    <lineage>
        <taxon>Bacteria</taxon>
        <taxon>Bacillati</taxon>
        <taxon>Bacillota</taxon>
        <taxon>Bacilli</taxon>
        <taxon>Bacillales</taxon>
        <taxon>Bacillaceae</taxon>
        <taxon>Calidifontibacillus/Schinkia group</taxon>
        <taxon>Calidifontibacillus</taxon>
    </lineage>
</organism>
<dbReference type="GO" id="GO:0071111">
    <property type="term" value="F:cyclic-guanylate-specific phosphodiesterase activity"/>
    <property type="evidence" value="ECO:0007669"/>
    <property type="project" value="InterPro"/>
</dbReference>
<dbReference type="Proteomes" id="UP000625804">
    <property type="component" value="Unassembled WGS sequence"/>
</dbReference>
<dbReference type="RefSeq" id="WP_173730829.1">
    <property type="nucleotide sequence ID" value="NZ_JABTTE010000008.1"/>
</dbReference>
<dbReference type="AlphaFoldDB" id="A0A8J8GG00"/>
<dbReference type="PROSITE" id="PS50883">
    <property type="entry name" value="EAL"/>
    <property type="match status" value="1"/>
</dbReference>
<reference evidence="2" key="1">
    <citation type="submission" date="2020-06" db="EMBL/GenBank/DDBJ databases">
        <title>A novel thermopfilic bacterium from Erzurum, Turkey.</title>
        <authorList>
            <person name="Adiguzel A."/>
            <person name="Ay H."/>
            <person name="Baltaci M.O."/>
        </authorList>
    </citation>
    <scope>NUCLEOTIDE SEQUENCE</scope>
    <source>
        <strain evidence="2">P2</strain>
    </source>
</reference>
<dbReference type="Gene3D" id="3.20.20.450">
    <property type="entry name" value="EAL domain"/>
    <property type="match status" value="1"/>
</dbReference>
<dbReference type="InterPro" id="IPR050706">
    <property type="entry name" value="Cyclic-di-GMP_PDE-like"/>
</dbReference>
<protein>
    <submittedName>
        <fullName evidence="2">EAL domain-containing protein</fullName>
    </submittedName>
</protein>
<dbReference type="PANTHER" id="PTHR33121:SF76">
    <property type="entry name" value="SIGNALING PROTEIN"/>
    <property type="match status" value="1"/>
</dbReference>
<accession>A0A8J8GG00</accession>
<dbReference type="InterPro" id="IPR035919">
    <property type="entry name" value="EAL_sf"/>
</dbReference>